<keyword evidence="11 19" id="KW-0460">Magnesium</keyword>
<evidence type="ECO:0000256" key="9">
    <source>
        <dbReference type="ARBA" id="ARBA00022679"/>
    </source>
</evidence>
<evidence type="ECO:0000256" key="4">
    <source>
        <dbReference type="ARBA" id="ARBA00010561"/>
    </source>
</evidence>
<dbReference type="InterPro" id="IPR003805">
    <property type="entry name" value="CobS"/>
</dbReference>
<evidence type="ECO:0000256" key="5">
    <source>
        <dbReference type="ARBA" id="ARBA00013200"/>
    </source>
</evidence>
<evidence type="ECO:0000256" key="16">
    <source>
        <dbReference type="ARBA" id="ARBA00032853"/>
    </source>
</evidence>
<comment type="catalytic activity">
    <reaction evidence="17 19">
        <text>alpha-ribazole + adenosylcob(III)inamide-GDP = adenosylcob(III)alamin + GMP + H(+)</text>
        <dbReference type="Rhea" id="RHEA:16049"/>
        <dbReference type="ChEBI" id="CHEBI:10329"/>
        <dbReference type="ChEBI" id="CHEBI:15378"/>
        <dbReference type="ChEBI" id="CHEBI:18408"/>
        <dbReference type="ChEBI" id="CHEBI:58115"/>
        <dbReference type="ChEBI" id="CHEBI:60487"/>
        <dbReference type="EC" id="2.7.8.26"/>
    </reaction>
</comment>
<keyword evidence="12 19" id="KW-1133">Transmembrane helix</keyword>
<gene>
    <name evidence="19" type="primary">cobS</name>
    <name evidence="20" type="ORF">FC85_GL001960</name>
</gene>
<sequence length="251" mass="27732">MGQAMILFAQFFTRISIPVEIPDVTNKFKGNIQYFTLFGFLIGALEAGFFWLMSLVFPVWFAWVAFWIFDGILTGGFHLDALADTADGLFSSRKPERMHEIMKDSRLGTMGSLALLYFYMIVIGVGLVVANRLSLWQMAGLVAVSTMMAKAGIALLFYKMLYAGTGLASIWTGVSTWRIIVAQLFSIIVIGGLLRIPGLISYVMVLIFVYFYRRHIIHILGGLSGDPIGACGVLSQAVFLLVYAGLTKVIL</sequence>
<dbReference type="Pfam" id="PF02654">
    <property type="entry name" value="CobS"/>
    <property type="match status" value="1"/>
</dbReference>
<keyword evidence="13 19" id="KW-0472">Membrane</keyword>
<dbReference type="PANTHER" id="PTHR34148:SF1">
    <property type="entry name" value="ADENOSYLCOBINAMIDE-GDP RIBAZOLETRANSFERASE"/>
    <property type="match status" value="1"/>
</dbReference>
<dbReference type="STRING" id="1423739.FC85_GL001960"/>
<comment type="function">
    <text evidence="14 19">Joins adenosylcobinamide-GDP and alpha-ribazole to generate adenosylcobalamin (Ado-cobalamin). Also synthesizes adenosylcobalamin 5'-phosphate from adenosylcobinamide-GDP and alpha-ribazole 5'-phosphate.</text>
</comment>
<dbReference type="GO" id="GO:0005886">
    <property type="term" value="C:plasma membrane"/>
    <property type="evidence" value="ECO:0007669"/>
    <property type="project" value="UniProtKB-SubCell"/>
</dbReference>
<evidence type="ECO:0000256" key="10">
    <source>
        <dbReference type="ARBA" id="ARBA00022692"/>
    </source>
</evidence>
<dbReference type="UniPathway" id="UPA00148">
    <property type="reaction ID" value="UER00238"/>
</dbReference>
<keyword evidence="9 19" id="KW-0808">Transferase</keyword>
<dbReference type="GO" id="GO:0009236">
    <property type="term" value="P:cobalamin biosynthetic process"/>
    <property type="evidence" value="ECO:0007669"/>
    <property type="project" value="UniProtKB-UniRule"/>
</dbReference>
<reference evidence="20 21" key="1">
    <citation type="journal article" date="2015" name="Genome Announc.">
        <title>Expanding the biotechnology potential of lactobacilli through comparative genomics of 213 strains and associated genera.</title>
        <authorList>
            <person name="Sun Z."/>
            <person name="Harris H.M."/>
            <person name="McCann A."/>
            <person name="Guo C."/>
            <person name="Argimon S."/>
            <person name="Zhang W."/>
            <person name="Yang X."/>
            <person name="Jeffery I.B."/>
            <person name="Cooney J.C."/>
            <person name="Kagawa T.F."/>
            <person name="Liu W."/>
            <person name="Song Y."/>
            <person name="Salvetti E."/>
            <person name="Wrobel A."/>
            <person name="Rasinkangas P."/>
            <person name="Parkhill J."/>
            <person name="Rea M.C."/>
            <person name="O'Sullivan O."/>
            <person name="Ritari J."/>
            <person name="Douillard F.P."/>
            <person name="Paul Ross R."/>
            <person name="Yang R."/>
            <person name="Briner A.E."/>
            <person name="Felis G.E."/>
            <person name="de Vos W.M."/>
            <person name="Barrangou R."/>
            <person name="Klaenhammer T.R."/>
            <person name="Caufield P.W."/>
            <person name="Cui Y."/>
            <person name="Zhang H."/>
            <person name="O'Toole P.W."/>
        </authorList>
    </citation>
    <scope>NUCLEOTIDE SEQUENCE [LARGE SCALE GENOMIC DNA]</scope>
    <source>
        <strain evidence="20 21">DSM 14421</strain>
    </source>
</reference>
<dbReference type="RefSeq" id="WP_057866244.1">
    <property type="nucleotide sequence ID" value="NZ_AZEY01000108.1"/>
</dbReference>
<dbReference type="AlphaFoldDB" id="A0A0R1S4D7"/>
<dbReference type="PATRIC" id="fig|1423739.3.peg.2044"/>
<evidence type="ECO:0000256" key="11">
    <source>
        <dbReference type="ARBA" id="ARBA00022842"/>
    </source>
</evidence>
<evidence type="ECO:0000256" key="15">
    <source>
        <dbReference type="ARBA" id="ARBA00032605"/>
    </source>
</evidence>
<evidence type="ECO:0000256" key="19">
    <source>
        <dbReference type="HAMAP-Rule" id="MF_00719"/>
    </source>
</evidence>
<feature type="transmembrane region" description="Helical" evidence="19">
    <location>
        <begin position="196"/>
        <end position="213"/>
    </location>
</feature>
<dbReference type="GO" id="GO:0008818">
    <property type="term" value="F:cobalamin 5'-phosphate synthase activity"/>
    <property type="evidence" value="ECO:0007669"/>
    <property type="project" value="UniProtKB-UniRule"/>
</dbReference>
<name>A0A0R1S4D7_9LACO</name>
<feature type="transmembrane region" description="Helical" evidence="19">
    <location>
        <begin position="107"/>
        <end position="129"/>
    </location>
</feature>
<evidence type="ECO:0000256" key="13">
    <source>
        <dbReference type="ARBA" id="ARBA00023136"/>
    </source>
</evidence>
<evidence type="ECO:0000256" key="18">
    <source>
        <dbReference type="ARBA" id="ARBA00049504"/>
    </source>
</evidence>
<keyword evidence="8 19" id="KW-0169">Cobalamin biosynthesis</keyword>
<evidence type="ECO:0000313" key="21">
    <source>
        <dbReference type="Proteomes" id="UP000052013"/>
    </source>
</evidence>
<protein>
    <recommendedName>
        <fullName evidence="6 19">Adenosylcobinamide-GDP ribazoletransferase</fullName>
        <ecNumber evidence="5 19">2.7.8.26</ecNumber>
    </recommendedName>
    <alternativeName>
        <fullName evidence="16 19">Cobalamin synthase</fullName>
    </alternativeName>
    <alternativeName>
        <fullName evidence="15 19">Cobalamin-5'-phosphate synthase</fullName>
    </alternativeName>
</protein>
<dbReference type="GO" id="GO:0051073">
    <property type="term" value="F:adenosylcobinamide-GDP ribazoletransferase activity"/>
    <property type="evidence" value="ECO:0007669"/>
    <property type="project" value="UniProtKB-UniRule"/>
</dbReference>
<feature type="transmembrane region" description="Helical" evidence="19">
    <location>
        <begin position="60"/>
        <end position="86"/>
    </location>
</feature>
<evidence type="ECO:0000313" key="20">
    <source>
        <dbReference type="EMBL" id="KRL62452.1"/>
    </source>
</evidence>
<comment type="cofactor">
    <cofactor evidence="1 19">
        <name>Mg(2+)</name>
        <dbReference type="ChEBI" id="CHEBI:18420"/>
    </cofactor>
</comment>
<accession>A0A0R1S4D7</accession>
<comment type="pathway">
    <text evidence="3 19">Cofactor biosynthesis; adenosylcobalamin biosynthesis; adenosylcobalamin from cob(II)yrinate a,c-diamide: step 7/7.</text>
</comment>
<evidence type="ECO:0000256" key="12">
    <source>
        <dbReference type="ARBA" id="ARBA00022989"/>
    </source>
</evidence>
<feature type="transmembrane region" description="Helical" evidence="19">
    <location>
        <begin position="225"/>
        <end position="246"/>
    </location>
</feature>
<evidence type="ECO:0000256" key="6">
    <source>
        <dbReference type="ARBA" id="ARBA00015850"/>
    </source>
</evidence>
<evidence type="ECO:0000256" key="7">
    <source>
        <dbReference type="ARBA" id="ARBA00022475"/>
    </source>
</evidence>
<evidence type="ECO:0000256" key="3">
    <source>
        <dbReference type="ARBA" id="ARBA00004663"/>
    </source>
</evidence>
<proteinExistence type="inferred from homology"/>
<dbReference type="EC" id="2.7.8.26" evidence="5 19"/>
<comment type="caution">
    <text evidence="20">The sequence shown here is derived from an EMBL/GenBank/DDBJ whole genome shotgun (WGS) entry which is preliminary data.</text>
</comment>
<evidence type="ECO:0000256" key="1">
    <source>
        <dbReference type="ARBA" id="ARBA00001946"/>
    </source>
</evidence>
<dbReference type="PANTHER" id="PTHR34148">
    <property type="entry name" value="ADENOSYLCOBINAMIDE-GDP RIBAZOLETRANSFERASE"/>
    <property type="match status" value="1"/>
</dbReference>
<keyword evidence="7 19" id="KW-1003">Cell membrane</keyword>
<dbReference type="HAMAP" id="MF_00719">
    <property type="entry name" value="CobS"/>
    <property type="match status" value="1"/>
</dbReference>
<evidence type="ECO:0000256" key="14">
    <source>
        <dbReference type="ARBA" id="ARBA00025228"/>
    </source>
</evidence>
<comment type="similarity">
    <text evidence="4 19">Belongs to the CobS family.</text>
</comment>
<organism evidence="20 21">
    <name type="scientific">Lentilactobacillus diolivorans DSM 14421</name>
    <dbReference type="NCBI Taxonomy" id="1423739"/>
    <lineage>
        <taxon>Bacteria</taxon>
        <taxon>Bacillati</taxon>
        <taxon>Bacillota</taxon>
        <taxon>Bacilli</taxon>
        <taxon>Lactobacillales</taxon>
        <taxon>Lactobacillaceae</taxon>
        <taxon>Lentilactobacillus</taxon>
    </lineage>
</organism>
<evidence type="ECO:0000256" key="17">
    <source>
        <dbReference type="ARBA" id="ARBA00048623"/>
    </source>
</evidence>
<feature type="transmembrane region" description="Helical" evidence="19">
    <location>
        <begin position="34"/>
        <end position="54"/>
    </location>
</feature>
<evidence type="ECO:0000256" key="2">
    <source>
        <dbReference type="ARBA" id="ARBA00004651"/>
    </source>
</evidence>
<evidence type="ECO:0000256" key="8">
    <source>
        <dbReference type="ARBA" id="ARBA00022573"/>
    </source>
</evidence>
<keyword evidence="10 19" id="KW-0812">Transmembrane</keyword>
<dbReference type="Proteomes" id="UP000052013">
    <property type="component" value="Unassembled WGS sequence"/>
</dbReference>
<comment type="catalytic activity">
    <reaction evidence="18 19">
        <text>alpha-ribazole 5'-phosphate + adenosylcob(III)inamide-GDP = adenosylcob(III)alamin 5'-phosphate + GMP + H(+)</text>
        <dbReference type="Rhea" id="RHEA:23560"/>
        <dbReference type="ChEBI" id="CHEBI:15378"/>
        <dbReference type="ChEBI" id="CHEBI:57918"/>
        <dbReference type="ChEBI" id="CHEBI:58115"/>
        <dbReference type="ChEBI" id="CHEBI:60487"/>
        <dbReference type="ChEBI" id="CHEBI:60493"/>
        <dbReference type="EC" id="2.7.8.26"/>
    </reaction>
</comment>
<dbReference type="EMBL" id="AZEY01000108">
    <property type="protein sequence ID" value="KRL62452.1"/>
    <property type="molecule type" value="Genomic_DNA"/>
</dbReference>
<comment type="subcellular location">
    <subcellularLocation>
        <location evidence="2 19">Cell membrane</location>
        <topology evidence="2 19">Multi-pass membrane protein</topology>
    </subcellularLocation>
</comment>